<dbReference type="Proteomes" id="UP000531950">
    <property type="component" value="Unassembled WGS sequence"/>
</dbReference>
<evidence type="ECO:0000256" key="1">
    <source>
        <dbReference type="SAM" id="SignalP"/>
    </source>
</evidence>
<dbReference type="AlphaFoldDB" id="A0A7Y8JSV1"/>
<organism evidence="2 4">
    <name type="scientific">Pseudomonas yamanorum</name>
    <dbReference type="NCBI Taxonomy" id="515393"/>
    <lineage>
        <taxon>Bacteria</taxon>
        <taxon>Pseudomonadati</taxon>
        <taxon>Pseudomonadota</taxon>
        <taxon>Gammaproteobacteria</taxon>
        <taxon>Pseudomonadales</taxon>
        <taxon>Pseudomonadaceae</taxon>
        <taxon>Pseudomonas</taxon>
    </lineage>
</organism>
<evidence type="ECO:0000313" key="4">
    <source>
        <dbReference type="Proteomes" id="UP000531950"/>
    </source>
</evidence>
<evidence type="ECO:0000313" key="2">
    <source>
        <dbReference type="EMBL" id="NWE17418.1"/>
    </source>
</evidence>
<dbReference type="InterPro" id="IPR010546">
    <property type="entry name" value="DUF1120"/>
</dbReference>
<feature type="signal peptide" evidence="1">
    <location>
        <begin position="1"/>
        <end position="22"/>
    </location>
</feature>
<sequence length="210" mass="22241">MNTTRNALAALVLLGTSASAMAASTVELIVKGVITPNACEPSLSGNGVVDYGKISAKDLNLTTYTELPKTTLQLQITCDGKTLYAVKGTDNRVGSSPYTFIYGLGLINGNQKLGGYGLRLNSATADSVATTPLQSQDNGTTWMSLYEDSDIGPTDLAAFGDRSTGVWLPIPIQQLITNLEVNAFIVRADSLDLSDEHPIDGSATFEVKYL</sequence>
<dbReference type="Pfam" id="PF06551">
    <property type="entry name" value="DUF1120"/>
    <property type="match status" value="1"/>
</dbReference>
<proteinExistence type="predicted"/>
<dbReference type="RefSeq" id="WP_177040769.1">
    <property type="nucleotide sequence ID" value="NZ_JACAOQ010000020.1"/>
</dbReference>
<evidence type="ECO:0000313" key="5">
    <source>
        <dbReference type="Proteomes" id="UP000537188"/>
    </source>
</evidence>
<protein>
    <submittedName>
        <fullName evidence="2">DUF1120 domain-containing protein</fullName>
    </submittedName>
</protein>
<keyword evidence="1" id="KW-0732">Signal</keyword>
<name>A0A7Y8JSV1_9PSED</name>
<dbReference type="EMBL" id="JACARF010000070">
    <property type="protein sequence ID" value="NWE80140.1"/>
    <property type="molecule type" value="Genomic_DNA"/>
</dbReference>
<gene>
    <name evidence="2" type="ORF">HX822_31165</name>
    <name evidence="3" type="ORF">HX828_31735</name>
</gene>
<evidence type="ECO:0000313" key="3">
    <source>
        <dbReference type="EMBL" id="NWE80140.1"/>
    </source>
</evidence>
<feature type="chain" id="PRO_5036218553" evidence="1">
    <location>
        <begin position="23"/>
        <end position="210"/>
    </location>
</feature>
<dbReference type="Proteomes" id="UP000537188">
    <property type="component" value="Unassembled WGS sequence"/>
</dbReference>
<comment type="caution">
    <text evidence="2">The sequence shown here is derived from an EMBL/GenBank/DDBJ whole genome shotgun (WGS) entry which is preliminary data.</text>
</comment>
<dbReference type="EMBL" id="JACARG010000081">
    <property type="protein sequence ID" value="NWE17418.1"/>
    <property type="molecule type" value="Genomic_DNA"/>
</dbReference>
<accession>A0A7Y8JSV1</accession>
<reference evidence="4 5" key="1">
    <citation type="submission" date="2020-04" db="EMBL/GenBank/DDBJ databases">
        <title>Molecular characterization of pseudomonads from Agaricus bisporus reveal novel blotch 2 pathogens in Western Europe.</title>
        <authorList>
            <person name="Taparia T."/>
            <person name="Krijger M."/>
            <person name="Haynes E."/>
            <person name="Elpinstone J.G."/>
            <person name="Noble R."/>
            <person name="Van Der Wolf J."/>
        </authorList>
    </citation>
    <scope>NUCLEOTIDE SEQUENCE [LARGE SCALE GENOMIC DNA]</scope>
    <source>
        <strain evidence="3 5">IPO3781</strain>
        <strain evidence="2 4">IPO3782</strain>
    </source>
</reference>